<reference evidence="6 7" key="1">
    <citation type="submission" date="2016-05" db="EMBL/GenBank/DDBJ databases">
        <title>A degradative enzymes factory behind the ericoid mycorrhizal symbiosis.</title>
        <authorList>
            <consortium name="DOE Joint Genome Institute"/>
            <person name="Martino E."/>
            <person name="Morin E."/>
            <person name="Grelet G."/>
            <person name="Kuo A."/>
            <person name="Kohler A."/>
            <person name="Daghino S."/>
            <person name="Barry K."/>
            <person name="Choi C."/>
            <person name="Cichocki N."/>
            <person name="Clum A."/>
            <person name="Copeland A."/>
            <person name="Hainaut M."/>
            <person name="Haridas S."/>
            <person name="Labutti K."/>
            <person name="Lindquist E."/>
            <person name="Lipzen A."/>
            <person name="Khouja H.-R."/>
            <person name="Murat C."/>
            <person name="Ohm R."/>
            <person name="Olson A."/>
            <person name="Spatafora J."/>
            <person name="Veneault-Fourrey C."/>
            <person name="Henrissat B."/>
            <person name="Grigoriev I."/>
            <person name="Martin F."/>
            <person name="Perotto S."/>
        </authorList>
    </citation>
    <scope>NUCLEOTIDE SEQUENCE [LARGE SCALE GENOMIC DNA]</scope>
    <source>
        <strain evidence="6 7">UAMH 7357</strain>
    </source>
</reference>
<dbReference type="PANTHER" id="PTHR11566:SF146">
    <property type="entry name" value="FAMILY GTPASE, PUTATIVE (AFU_ORTHOLOGUE AFUA_4G14300)-RELATED"/>
    <property type="match status" value="1"/>
</dbReference>
<dbReference type="PANTHER" id="PTHR11566">
    <property type="entry name" value="DYNAMIN"/>
    <property type="match status" value="1"/>
</dbReference>
<dbReference type="InterPro" id="IPR022812">
    <property type="entry name" value="Dynamin"/>
</dbReference>
<dbReference type="SMART" id="SM00053">
    <property type="entry name" value="DYNc"/>
    <property type="match status" value="1"/>
</dbReference>
<dbReference type="InterPro" id="IPR045063">
    <property type="entry name" value="Dynamin_N"/>
</dbReference>
<dbReference type="GO" id="GO:0016559">
    <property type="term" value="P:peroxisome fission"/>
    <property type="evidence" value="ECO:0007669"/>
    <property type="project" value="TreeGrafter"/>
</dbReference>
<evidence type="ECO:0000313" key="7">
    <source>
        <dbReference type="Proteomes" id="UP000235672"/>
    </source>
</evidence>
<evidence type="ECO:0000259" key="5">
    <source>
        <dbReference type="PROSITE" id="PS51718"/>
    </source>
</evidence>
<dbReference type="InterPro" id="IPR030381">
    <property type="entry name" value="G_DYNAMIN_dom"/>
</dbReference>
<keyword evidence="2" id="KW-0342">GTP-binding</keyword>
<dbReference type="GO" id="GO:0048312">
    <property type="term" value="P:intracellular distribution of mitochondria"/>
    <property type="evidence" value="ECO:0007669"/>
    <property type="project" value="TreeGrafter"/>
</dbReference>
<evidence type="ECO:0000259" key="4">
    <source>
        <dbReference type="PROSITE" id="PS51388"/>
    </source>
</evidence>
<gene>
    <name evidence="6" type="ORF">NA56DRAFT_668519</name>
</gene>
<dbReference type="InterPro" id="IPR020850">
    <property type="entry name" value="GED_dom"/>
</dbReference>
<keyword evidence="7" id="KW-1185">Reference proteome</keyword>
<evidence type="ECO:0000313" key="6">
    <source>
        <dbReference type="EMBL" id="PMD25255.1"/>
    </source>
</evidence>
<feature type="compositionally biased region" description="Basic and acidic residues" evidence="3">
    <location>
        <begin position="107"/>
        <end position="121"/>
    </location>
</feature>
<accession>A0A2J6QG66</accession>
<proteinExistence type="predicted"/>
<dbReference type="Pfam" id="PF01031">
    <property type="entry name" value="Dynamin_M"/>
    <property type="match status" value="1"/>
</dbReference>
<dbReference type="Proteomes" id="UP000235672">
    <property type="component" value="Unassembled WGS sequence"/>
</dbReference>
<dbReference type="Gene3D" id="1.20.120.1240">
    <property type="entry name" value="Dynamin, middle domain"/>
    <property type="match status" value="1"/>
</dbReference>
<dbReference type="InterPro" id="IPR001401">
    <property type="entry name" value="Dynamin_GTPase"/>
</dbReference>
<dbReference type="Gene3D" id="3.40.50.300">
    <property type="entry name" value="P-loop containing nucleotide triphosphate hydrolases"/>
    <property type="match status" value="1"/>
</dbReference>
<evidence type="ECO:0000256" key="2">
    <source>
        <dbReference type="ARBA" id="ARBA00023134"/>
    </source>
</evidence>
<keyword evidence="1" id="KW-0547">Nucleotide-binding</keyword>
<dbReference type="GO" id="GO:0006897">
    <property type="term" value="P:endocytosis"/>
    <property type="evidence" value="ECO:0007669"/>
    <property type="project" value="TreeGrafter"/>
</dbReference>
<dbReference type="GO" id="GO:0016020">
    <property type="term" value="C:membrane"/>
    <property type="evidence" value="ECO:0007669"/>
    <property type="project" value="TreeGrafter"/>
</dbReference>
<dbReference type="PROSITE" id="PS51718">
    <property type="entry name" value="G_DYNAMIN_2"/>
    <property type="match status" value="1"/>
</dbReference>
<dbReference type="GO" id="GO:0000266">
    <property type="term" value="P:mitochondrial fission"/>
    <property type="evidence" value="ECO:0007669"/>
    <property type="project" value="TreeGrafter"/>
</dbReference>
<dbReference type="GO" id="GO:0005874">
    <property type="term" value="C:microtubule"/>
    <property type="evidence" value="ECO:0007669"/>
    <property type="project" value="TreeGrafter"/>
</dbReference>
<dbReference type="STRING" id="1745343.A0A2J6QG66"/>
<keyword evidence="6" id="KW-0378">Hydrolase</keyword>
<dbReference type="EMBL" id="KZ613470">
    <property type="protein sequence ID" value="PMD25255.1"/>
    <property type="molecule type" value="Genomic_DNA"/>
</dbReference>
<dbReference type="GO" id="GO:0008017">
    <property type="term" value="F:microtubule binding"/>
    <property type="evidence" value="ECO:0007669"/>
    <property type="project" value="TreeGrafter"/>
</dbReference>
<dbReference type="PROSITE" id="PS51388">
    <property type="entry name" value="GED"/>
    <property type="match status" value="1"/>
</dbReference>
<dbReference type="GO" id="GO:0003924">
    <property type="term" value="F:GTPase activity"/>
    <property type="evidence" value="ECO:0007669"/>
    <property type="project" value="InterPro"/>
</dbReference>
<dbReference type="Pfam" id="PF00350">
    <property type="entry name" value="Dynamin_N"/>
    <property type="match status" value="1"/>
</dbReference>
<name>A0A2J6QG66_9HELO</name>
<dbReference type="AlphaFoldDB" id="A0A2J6QG66"/>
<feature type="domain" description="Dynamin-type G" evidence="5">
    <location>
        <begin position="38"/>
        <end position="353"/>
    </location>
</feature>
<feature type="compositionally biased region" description="Acidic residues" evidence="3">
    <location>
        <begin position="122"/>
        <end position="131"/>
    </location>
</feature>
<evidence type="ECO:0000256" key="3">
    <source>
        <dbReference type="SAM" id="MobiDB-lite"/>
    </source>
</evidence>
<organism evidence="6 7">
    <name type="scientific">Hyaloscypha hepaticicola</name>
    <dbReference type="NCBI Taxonomy" id="2082293"/>
    <lineage>
        <taxon>Eukaryota</taxon>
        <taxon>Fungi</taxon>
        <taxon>Dikarya</taxon>
        <taxon>Ascomycota</taxon>
        <taxon>Pezizomycotina</taxon>
        <taxon>Leotiomycetes</taxon>
        <taxon>Helotiales</taxon>
        <taxon>Hyaloscyphaceae</taxon>
        <taxon>Hyaloscypha</taxon>
    </lineage>
</organism>
<dbReference type="InterPro" id="IPR000375">
    <property type="entry name" value="Dynamin_stalk"/>
</dbReference>
<feature type="domain" description="GED" evidence="4">
    <location>
        <begin position="627"/>
        <end position="720"/>
    </location>
</feature>
<dbReference type="OrthoDB" id="415706at2759"/>
<dbReference type="CDD" id="cd08771">
    <property type="entry name" value="DLP_1"/>
    <property type="match status" value="1"/>
</dbReference>
<evidence type="ECO:0000256" key="1">
    <source>
        <dbReference type="ARBA" id="ARBA00022741"/>
    </source>
</evidence>
<dbReference type="PRINTS" id="PR00195">
    <property type="entry name" value="DYNAMIN"/>
</dbReference>
<dbReference type="GO" id="GO:0005739">
    <property type="term" value="C:mitochondrion"/>
    <property type="evidence" value="ECO:0007669"/>
    <property type="project" value="TreeGrafter"/>
</dbReference>
<dbReference type="SUPFAM" id="SSF52540">
    <property type="entry name" value="P-loop containing nucleoside triphosphate hydrolases"/>
    <property type="match status" value="1"/>
</dbReference>
<dbReference type="InterPro" id="IPR027417">
    <property type="entry name" value="P-loop_NTPase"/>
</dbReference>
<protein>
    <submittedName>
        <fullName evidence="6">P-loop containing nucleoside triphosphate hydrolase protein</fullName>
    </submittedName>
</protein>
<dbReference type="GO" id="GO:0005525">
    <property type="term" value="F:GTP binding"/>
    <property type="evidence" value="ECO:0007669"/>
    <property type="project" value="InterPro"/>
</dbReference>
<feature type="region of interest" description="Disordered" evidence="3">
    <location>
        <begin position="103"/>
        <end position="132"/>
    </location>
</feature>
<sequence length="720" mass="81685">MGEHIRQPEVVPAILRDLETEKMLEFLQELYKLGVHKYVALPQLVVVGDQSSGKSSVLQGITRLPFPVDDTLCTRFPTEVSLRRSSGAESISAEIRIAVIDAVENDSSDRQEQESIDTRPEDDNDTEDSVGDEVVHKLQCTNHPFGSPEFAVEFKRMLREANDYIIRPNADSTFISKSTLHITVEGPKQIDLTIVDIPGLVSASHPAFDTTKALAKQYIDNERSIVLAVAHPADPDTQEVFRMIEVIPDKENRVIGVITKCDRKQEGAENWILETIKNERLRNPRHLFQGWFGLRNRLPTEQSVSDMERDRNEAQFFSQGVWGTLQLPTKLGIDHLRNALTKMHNDHIKKSIPELVPDIIQKLDVCQQNLAQLGLPRSTKAEQLGCLVQLASSFSKLSADSLDGYYQNLPPENSAKLRKIVQESLETFESTMKAELQKYMPNFTTTLLTSWDERQWHHSILQSNLLADIKAVIDENRGIEFRDEVNANVMKVLWKGKTEKWGQEATQLIEKIASHISQSIKVFITAATPEEELQRKATEWLSTLLPSVVKSSQDEATRLLAEESNGTMWTLVPRRSDRVGVWYEGFPRGMAISLADMAPFQQTQPTEMELIIKVKLWLAKNKDIDAVLNTYVRLVAYYEVAMYRFIDNIGLQVVERHLLGPESPLRKFTPSYVVTMSEKEPHLLKSIAGENQDKIERRTEITKEQALLTTALATARTYGY</sequence>